<name>A0A0A9GAL6_ARUDO</name>
<dbReference type="InterPro" id="IPR007145">
    <property type="entry name" value="MAP65_Ase1_PRC1"/>
</dbReference>
<evidence type="ECO:0000256" key="1">
    <source>
        <dbReference type="ARBA" id="ARBA00006187"/>
    </source>
</evidence>
<dbReference type="EMBL" id="GBRH01176369">
    <property type="protein sequence ID" value="JAE21527.1"/>
    <property type="molecule type" value="Transcribed_RNA"/>
</dbReference>
<reference evidence="4" key="1">
    <citation type="submission" date="2014-09" db="EMBL/GenBank/DDBJ databases">
        <authorList>
            <person name="Magalhaes I.L.F."/>
            <person name="Oliveira U."/>
            <person name="Santos F.R."/>
            <person name="Vidigal T.H.D.A."/>
            <person name="Brescovit A.D."/>
            <person name="Santos A.J."/>
        </authorList>
    </citation>
    <scope>NUCLEOTIDE SEQUENCE</scope>
    <source>
        <tissue evidence="4">Shoot tissue taken approximately 20 cm above the soil surface</tissue>
    </source>
</reference>
<evidence type="ECO:0000313" key="4">
    <source>
        <dbReference type="EMBL" id="JAE21527.1"/>
    </source>
</evidence>
<dbReference type="GO" id="GO:0005874">
    <property type="term" value="C:microtubule"/>
    <property type="evidence" value="ECO:0007669"/>
    <property type="project" value="UniProtKB-KW"/>
</dbReference>
<evidence type="ECO:0000256" key="2">
    <source>
        <dbReference type="ARBA" id="ARBA00022701"/>
    </source>
</evidence>
<keyword evidence="2" id="KW-0493">Microtubule</keyword>
<proteinExistence type="inferred from homology"/>
<dbReference type="GO" id="GO:0005819">
    <property type="term" value="C:spindle"/>
    <property type="evidence" value="ECO:0007669"/>
    <property type="project" value="TreeGrafter"/>
</dbReference>
<comment type="similarity">
    <text evidence="1">Belongs to the MAP65/ASE1 family.</text>
</comment>
<dbReference type="GO" id="GO:0000226">
    <property type="term" value="P:microtubule cytoskeleton organization"/>
    <property type="evidence" value="ECO:0007669"/>
    <property type="project" value="InterPro"/>
</dbReference>
<feature type="coiled-coil region" evidence="3">
    <location>
        <begin position="109"/>
        <end position="181"/>
    </location>
</feature>
<dbReference type="PANTHER" id="PTHR19321">
    <property type="entry name" value="PROTEIN REGULATOR OF CYTOKINESIS 1 PRC1-RELATED"/>
    <property type="match status" value="1"/>
</dbReference>
<dbReference type="PANTHER" id="PTHR19321:SF4">
    <property type="entry name" value="65-KDA MICROTUBULE-ASSOCIATED PROTEIN 5"/>
    <property type="match status" value="1"/>
</dbReference>
<organism evidence="4">
    <name type="scientific">Arundo donax</name>
    <name type="common">Giant reed</name>
    <name type="synonym">Donax arundinaceus</name>
    <dbReference type="NCBI Taxonomy" id="35708"/>
    <lineage>
        <taxon>Eukaryota</taxon>
        <taxon>Viridiplantae</taxon>
        <taxon>Streptophyta</taxon>
        <taxon>Embryophyta</taxon>
        <taxon>Tracheophyta</taxon>
        <taxon>Spermatophyta</taxon>
        <taxon>Magnoliopsida</taxon>
        <taxon>Liliopsida</taxon>
        <taxon>Poales</taxon>
        <taxon>Poaceae</taxon>
        <taxon>PACMAD clade</taxon>
        <taxon>Arundinoideae</taxon>
        <taxon>Arundineae</taxon>
        <taxon>Arundo</taxon>
    </lineage>
</organism>
<sequence>MATPPVPPLRRVSCGSLLQELQELWGEIGQDEMERDRMILQLEEDCLNVYRKKVDQTRRQKADLIQALSFGEADIDKILSALGERESFSRSEKLGGTLMEQLAKIEPVLKDLRQRRDERVNELRAVQLEIVRLQAEISGTIDHGDLTTPLIDESNLSLRKLGELKAQLNELQTEKNLRLQKIDIQIKSINEVCKMMSFDLKEALHDVHPSYAELGRSKSISK</sequence>
<protein>
    <submittedName>
        <fullName evidence="4">Uncharacterized protein</fullName>
    </submittedName>
</protein>
<dbReference type="AlphaFoldDB" id="A0A0A9GAL6"/>
<accession>A0A0A9GAL6</accession>
<dbReference type="Pfam" id="PF03999">
    <property type="entry name" value="MAP65_ASE1"/>
    <property type="match status" value="1"/>
</dbReference>
<dbReference type="GO" id="GO:0008017">
    <property type="term" value="F:microtubule binding"/>
    <property type="evidence" value="ECO:0007669"/>
    <property type="project" value="InterPro"/>
</dbReference>
<reference evidence="4" key="2">
    <citation type="journal article" date="2015" name="Data Brief">
        <title>Shoot transcriptome of the giant reed, Arundo donax.</title>
        <authorList>
            <person name="Barrero R.A."/>
            <person name="Guerrero F.D."/>
            <person name="Moolhuijzen P."/>
            <person name="Goolsby J.A."/>
            <person name="Tidwell J."/>
            <person name="Bellgard S.E."/>
            <person name="Bellgard M.I."/>
        </authorList>
    </citation>
    <scope>NUCLEOTIDE SEQUENCE</scope>
    <source>
        <tissue evidence="4">Shoot tissue taken approximately 20 cm above the soil surface</tissue>
    </source>
</reference>
<dbReference type="GO" id="GO:0005737">
    <property type="term" value="C:cytoplasm"/>
    <property type="evidence" value="ECO:0007669"/>
    <property type="project" value="TreeGrafter"/>
</dbReference>
<keyword evidence="3" id="KW-0175">Coiled coil</keyword>
<evidence type="ECO:0000256" key="3">
    <source>
        <dbReference type="SAM" id="Coils"/>
    </source>
</evidence>